<keyword evidence="2" id="KW-1185">Reference proteome</keyword>
<evidence type="ECO:0000313" key="1">
    <source>
        <dbReference type="EMBL" id="KAK9323539.1"/>
    </source>
</evidence>
<sequence>MITRYTRLRVPARPLVEPTIILRRIASDSARARAPSSSTSHRSNSNNNNNKKAFVAATAAMTVAASAGIYVSHSSDARGFISRQFTPALILSDARPTEQSFVPSKYAQLSGGQVEFPRAAGFATKSTRMLSEEEVAEKLSEHEESYLVDRSQGVARFDITQLASNCQIEDDFTAKIVNVNFADGPSDWYFFGVFDGHGGWNTSAKLRELLVPYVAAELMDKMQPDIVPKTFGTESAANARLIDEAIEMAFLKLDDDIVRKPLNFLIEHPYKPASPELLMPAMSGSCALLSLYDSATGTLRVACTGDSRAVWGHKDASGLWTATPLSYDQCGRNQTEITRLQKEHPGEPDVIKNGRVLGGLEPTRAFGDARYKLPSKVLDKATSLFFGRSSPSNSASPPYVTAKPEILTTKVSPGDFLVLATDGIWDELSCREVVQLVVEWVKKREIDSGAPPPGIVTHVRKGGIFSSVSDLADVKVKSDTAELNARLDQRAHGDDLAQIQLRNAIAMQKHFRGLFTVEDNNAATHIVRNALGGADKEQTSMLVSIPPPISRRYRDDMTVLVVFFGEPKDAEKSGKITQIQEATKGGKV</sequence>
<proteinExistence type="predicted"/>
<comment type="caution">
    <text evidence="1">The sequence shown here is derived from an EMBL/GenBank/DDBJ whole genome shotgun (WGS) entry which is preliminary data.</text>
</comment>
<protein>
    <submittedName>
        <fullName evidence="1">Phosphatase 2C-like domain-containing protein</fullName>
    </submittedName>
</protein>
<name>A0ACC3TQU7_9ASCO</name>
<reference evidence="2" key="1">
    <citation type="journal article" date="2024" name="Front. Bioeng. Biotechnol.">
        <title>Genome-scale model development and genomic sequencing of the oleaginous clade Lipomyces.</title>
        <authorList>
            <person name="Czajka J.J."/>
            <person name="Han Y."/>
            <person name="Kim J."/>
            <person name="Mondo S.J."/>
            <person name="Hofstad B.A."/>
            <person name="Robles A."/>
            <person name="Haridas S."/>
            <person name="Riley R."/>
            <person name="LaButti K."/>
            <person name="Pangilinan J."/>
            <person name="Andreopoulos W."/>
            <person name="Lipzen A."/>
            <person name="Yan J."/>
            <person name="Wang M."/>
            <person name="Ng V."/>
            <person name="Grigoriev I.V."/>
            <person name="Spatafora J.W."/>
            <person name="Magnuson J.K."/>
            <person name="Baker S.E."/>
            <person name="Pomraning K.R."/>
        </authorList>
    </citation>
    <scope>NUCLEOTIDE SEQUENCE [LARGE SCALE GENOMIC DNA]</scope>
    <source>
        <strain evidence="2">CBS 10300</strain>
    </source>
</reference>
<dbReference type="EMBL" id="MU970060">
    <property type="protein sequence ID" value="KAK9323539.1"/>
    <property type="molecule type" value="Genomic_DNA"/>
</dbReference>
<evidence type="ECO:0000313" key="2">
    <source>
        <dbReference type="Proteomes" id="UP001489719"/>
    </source>
</evidence>
<accession>A0ACC3TQU7</accession>
<dbReference type="Proteomes" id="UP001489719">
    <property type="component" value="Unassembled WGS sequence"/>
</dbReference>
<gene>
    <name evidence="1" type="ORF">V1517DRAFT_320126</name>
</gene>
<organism evidence="1 2">
    <name type="scientific">Lipomyces orientalis</name>
    <dbReference type="NCBI Taxonomy" id="1233043"/>
    <lineage>
        <taxon>Eukaryota</taxon>
        <taxon>Fungi</taxon>
        <taxon>Dikarya</taxon>
        <taxon>Ascomycota</taxon>
        <taxon>Saccharomycotina</taxon>
        <taxon>Lipomycetes</taxon>
        <taxon>Lipomycetales</taxon>
        <taxon>Lipomycetaceae</taxon>
        <taxon>Lipomyces</taxon>
    </lineage>
</organism>